<comment type="function">
    <text evidence="9">Endonuclease IV plays a role in DNA repair. It cleaves phosphodiester bonds at apurinic or apyrimidinic (AP) sites, generating a 3'-hydroxyl group and a 5'-terminal sugar phosphate.</text>
</comment>
<dbReference type="PANTHER" id="PTHR21445">
    <property type="entry name" value="ENDONUCLEASE IV ENDODEOXYRIBONUCLEASE IV"/>
    <property type="match status" value="1"/>
</dbReference>
<dbReference type="GO" id="GO:0003906">
    <property type="term" value="F:DNA-(apurinic or apyrimidinic site) endonuclease activity"/>
    <property type="evidence" value="ECO:0007669"/>
    <property type="project" value="TreeGrafter"/>
</dbReference>
<keyword evidence="6 9" id="KW-0378">Hydrolase</keyword>
<dbReference type="Gene3D" id="3.20.20.150">
    <property type="entry name" value="Divalent-metal-dependent TIM barrel enzymes"/>
    <property type="match status" value="1"/>
</dbReference>
<feature type="binding site" evidence="9">
    <location>
        <position position="224"/>
    </location>
    <ligand>
        <name>Zn(2+)</name>
        <dbReference type="ChEBI" id="CHEBI:29105"/>
        <label>3</label>
    </ligand>
</feature>
<proteinExistence type="inferred from homology"/>
<evidence type="ECO:0000256" key="7">
    <source>
        <dbReference type="ARBA" id="ARBA00022833"/>
    </source>
</evidence>
<dbReference type="EMBL" id="GG658170">
    <property type="protein sequence ID" value="EEO29869.1"/>
    <property type="molecule type" value="Genomic_DNA"/>
</dbReference>
<dbReference type="FunFam" id="3.20.20.150:FF:000001">
    <property type="entry name" value="Probable endonuclease 4"/>
    <property type="match status" value="1"/>
</dbReference>
<protein>
    <recommendedName>
        <fullName evidence="9">Probable endonuclease 4</fullName>
        <ecNumber evidence="9">3.1.21.2</ecNumber>
    </recommendedName>
    <alternativeName>
        <fullName evidence="9">Endodeoxyribonuclease IV</fullName>
    </alternativeName>
    <alternativeName>
        <fullName evidence="9">Endonuclease IV</fullName>
    </alternativeName>
</protein>
<keyword evidence="7 9" id="KW-0862">Zinc</keyword>
<dbReference type="GO" id="GO:0008833">
    <property type="term" value="F:deoxyribonuclease IV (phage-T4-induced) activity"/>
    <property type="evidence" value="ECO:0007669"/>
    <property type="project" value="UniProtKB-UniRule"/>
</dbReference>
<comment type="cofactor">
    <cofactor evidence="9">
        <name>Zn(2+)</name>
        <dbReference type="ChEBI" id="CHEBI:29105"/>
    </cofactor>
    <text evidence="9">Binds 3 Zn(2+) ions.</text>
</comment>
<evidence type="ECO:0000256" key="5">
    <source>
        <dbReference type="ARBA" id="ARBA00022763"/>
    </source>
</evidence>
<feature type="domain" description="Xylose isomerase-like TIM barrel" evidence="10">
    <location>
        <begin position="20"/>
        <end position="273"/>
    </location>
</feature>
<evidence type="ECO:0000313" key="12">
    <source>
        <dbReference type="Proteomes" id="UP000005089"/>
    </source>
</evidence>
<dbReference type="GeneID" id="77135141"/>
<dbReference type="InterPro" id="IPR018246">
    <property type="entry name" value="AP_endonuc_F2_Zn_BS"/>
</dbReference>
<keyword evidence="4 9" id="KW-0255">Endonuclease</keyword>
<feature type="binding site" evidence="9">
    <location>
        <position position="142"/>
    </location>
    <ligand>
        <name>Zn(2+)</name>
        <dbReference type="ChEBI" id="CHEBI:29105"/>
        <label>2</label>
    </ligand>
</feature>
<organism evidence="11 12">
    <name type="scientific">Oxalobacter formigenes OXCC13</name>
    <dbReference type="NCBI Taxonomy" id="556269"/>
    <lineage>
        <taxon>Bacteria</taxon>
        <taxon>Pseudomonadati</taxon>
        <taxon>Pseudomonadota</taxon>
        <taxon>Betaproteobacteria</taxon>
        <taxon>Burkholderiales</taxon>
        <taxon>Oxalobacteraceae</taxon>
        <taxon>Oxalobacter</taxon>
    </lineage>
</organism>
<dbReference type="RefSeq" id="WP_005880633.1">
    <property type="nucleotide sequence ID" value="NZ_CP019430.1"/>
</dbReference>
<evidence type="ECO:0000256" key="6">
    <source>
        <dbReference type="ARBA" id="ARBA00022801"/>
    </source>
</evidence>
<feature type="binding site" evidence="9">
    <location>
        <position position="67"/>
    </location>
    <ligand>
        <name>Zn(2+)</name>
        <dbReference type="ChEBI" id="CHEBI:29105"/>
        <label>1</label>
    </ligand>
</feature>
<gene>
    <name evidence="9" type="primary">nfo</name>
    <name evidence="11" type="ORF">OFBG_00897</name>
</gene>
<evidence type="ECO:0000256" key="2">
    <source>
        <dbReference type="ARBA" id="ARBA00022722"/>
    </source>
</evidence>
<dbReference type="PROSITE" id="PS00730">
    <property type="entry name" value="AP_NUCLEASE_F2_2"/>
    <property type="match status" value="1"/>
</dbReference>
<dbReference type="EC" id="3.1.21.2" evidence="9"/>
<dbReference type="GO" id="GO:0003677">
    <property type="term" value="F:DNA binding"/>
    <property type="evidence" value="ECO:0007669"/>
    <property type="project" value="InterPro"/>
</dbReference>
<evidence type="ECO:0000313" key="11">
    <source>
        <dbReference type="EMBL" id="EEO29869.1"/>
    </source>
</evidence>
<comment type="catalytic activity">
    <reaction evidence="9">
        <text>Endonucleolytic cleavage to 5'-phosphooligonucleotide end-products.</text>
        <dbReference type="EC" id="3.1.21.2"/>
    </reaction>
</comment>
<feature type="binding site" evidence="9">
    <location>
        <position position="142"/>
    </location>
    <ligand>
        <name>Zn(2+)</name>
        <dbReference type="ChEBI" id="CHEBI:29105"/>
        <label>1</label>
    </ligand>
</feature>
<evidence type="ECO:0000259" key="10">
    <source>
        <dbReference type="Pfam" id="PF01261"/>
    </source>
</evidence>
<keyword evidence="8 9" id="KW-0234">DNA repair</keyword>
<feature type="binding site" evidence="9">
    <location>
        <position position="211"/>
    </location>
    <ligand>
        <name>Zn(2+)</name>
        <dbReference type="ChEBI" id="CHEBI:29105"/>
        <label>2</label>
    </ligand>
</feature>
<dbReference type="Pfam" id="PF01261">
    <property type="entry name" value="AP_endonuc_2"/>
    <property type="match status" value="1"/>
</dbReference>
<dbReference type="GO" id="GO:0008081">
    <property type="term" value="F:phosphoric diester hydrolase activity"/>
    <property type="evidence" value="ECO:0007669"/>
    <property type="project" value="TreeGrafter"/>
</dbReference>
<dbReference type="SMART" id="SM00518">
    <property type="entry name" value="AP2Ec"/>
    <property type="match status" value="1"/>
</dbReference>
<keyword evidence="12" id="KW-1185">Reference proteome</keyword>
<feature type="binding site" evidence="9">
    <location>
        <position position="107"/>
    </location>
    <ligand>
        <name>Zn(2+)</name>
        <dbReference type="ChEBI" id="CHEBI:29105"/>
        <label>1</label>
    </ligand>
</feature>
<evidence type="ECO:0000256" key="3">
    <source>
        <dbReference type="ARBA" id="ARBA00022723"/>
    </source>
</evidence>
<dbReference type="InterPro" id="IPR013022">
    <property type="entry name" value="Xyl_isomerase-like_TIM-brl"/>
</dbReference>
<dbReference type="PROSITE" id="PS51432">
    <property type="entry name" value="AP_NUCLEASE_F2_4"/>
    <property type="match status" value="1"/>
</dbReference>
<keyword evidence="2 9" id="KW-0540">Nuclease</keyword>
<dbReference type="PROSITE" id="PS00731">
    <property type="entry name" value="AP_NUCLEASE_F2_3"/>
    <property type="match status" value="1"/>
</dbReference>
<dbReference type="STRING" id="847.BRW83_1259"/>
<feature type="binding site" evidence="9">
    <location>
        <position position="176"/>
    </location>
    <ligand>
        <name>Zn(2+)</name>
        <dbReference type="ChEBI" id="CHEBI:29105"/>
        <label>2</label>
    </ligand>
</feature>
<evidence type="ECO:0000256" key="8">
    <source>
        <dbReference type="ARBA" id="ARBA00023204"/>
    </source>
</evidence>
<dbReference type="NCBIfam" id="TIGR00587">
    <property type="entry name" value="nfo"/>
    <property type="match status" value="1"/>
</dbReference>
<dbReference type="PANTHER" id="PTHR21445:SF0">
    <property type="entry name" value="APURINIC-APYRIMIDINIC ENDONUCLEASE"/>
    <property type="match status" value="1"/>
</dbReference>
<feature type="binding site" evidence="9">
    <location>
        <position position="256"/>
    </location>
    <ligand>
        <name>Zn(2+)</name>
        <dbReference type="ChEBI" id="CHEBI:29105"/>
        <label>2</label>
    </ligand>
</feature>
<keyword evidence="3 9" id="KW-0479">Metal-binding</keyword>
<dbReference type="OrthoDB" id="9805666at2"/>
<dbReference type="eggNOG" id="COG0648">
    <property type="taxonomic scope" value="Bacteria"/>
</dbReference>
<feature type="binding site" evidence="9">
    <location>
        <position position="179"/>
    </location>
    <ligand>
        <name>Zn(2+)</name>
        <dbReference type="ChEBI" id="CHEBI:29105"/>
        <label>3</label>
    </ligand>
</feature>
<dbReference type="SUPFAM" id="SSF51658">
    <property type="entry name" value="Xylose isomerase-like"/>
    <property type="match status" value="1"/>
</dbReference>
<reference evidence="11 12" key="1">
    <citation type="submission" date="2009-02" db="EMBL/GenBank/DDBJ databases">
        <title>The Genome Sequence of Oxalobacter formigenes OXCC13.</title>
        <authorList>
            <consortium name="The Broad Institute Genome Sequencing Platform"/>
            <person name="Ward D."/>
            <person name="Young S.K."/>
            <person name="Kodira C.D."/>
            <person name="Zeng Q."/>
            <person name="Koehrsen M."/>
            <person name="Alvarado L."/>
            <person name="Berlin A."/>
            <person name="Borenstein D."/>
            <person name="Chen Z."/>
            <person name="Engels R."/>
            <person name="Freedman E."/>
            <person name="Gellesch M."/>
            <person name="Goldberg J."/>
            <person name="Griggs A."/>
            <person name="Gujja S."/>
            <person name="Heiman D."/>
            <person name="Hepburn T."/>
            <person name="Howarth C."/>
            <person name="Jen D."/>
            <person name="Larson L."/>
            <person name="Lewis B."/>
            <person name="Mehta T."/>
            <person name="Park D."/>
            <person name="Pearson M."/>
            <person name="Roberts A."/>
            <person name="Saif S."/>
            <person name="Shea T."/>
            <person name="Shenoy N."/>
            <person name="Sisk P."/>
            <person name="Stolte C."/>
            <person name="Sykes S."/>
            <person name="Walk T."/>
            <person name="White J."/>
            <person name="Yandava C."/>
            <person name="Allison M.J."/>
            <person name="Lander E."/>
            <person name="Nusbaum C."/>
            <person name="Galagan J."/>
            <person name="Birren B."/>
        </authorList>
    </citation>
    <scope>NUCLEOTIDE SEQUENCE [LARGE SCALE GENOMIC DNA]</scope>
    <source>
        <strain evidence="11 12">OXCC13</strain>
    </source>
</reference>
<accession>C3X9J3</accession>
<comment type="similarity">
    <text evidence="1 9">Belongs to the AP endonuclease 2 family.</text>
</comment>
<keyword evidence="5 9" id="KW-0227">DNA damage</keyword>
<dbReference type="AlphaFoldDB" id="C3X9J3"/>
<evidence type="ECO:0000256" key="4">
    <source>
        <dbReference type="ARBA" id="ARBA00022759"/>
    </source>
</evidence>
<feature type="binding site" evidence="9">
    <location>
        <position position="226"/>
    </location>
    <ligand>
        <name>Zn(2+)</name>
        <dbReference type="ChEBI" id="CHEBI:29105"/>
        <label>3</label>
    </ligand>
</feature>
<dbReference type="InterPro" id="IPR001719">
    <property type="entry name" value="AP_endonuc_2"/>
</dbReference>
<dbReference type="InterPro" id="IPR036237">
    <property type="entry name" value="Xyl_isomerase-like_sf"/>
</dbReference>
<sequence>MFNIGCHLSVSKGLFRMGKDALSIGANTFQCFLRNPRGGAAKKLDLADGLALKQLMDENGFAPIVVHAPYTLNACAKDERLRDFAFETILDDISRMALLPGNLYNFHPGSHVGQGIGKGIELIIDLLNRVLETGPEPTLLLETMSGSGSEVGSRFEELKAILDGCGNHPKTGVCLDTCHVWSAGYDVVNRLDDVLEEFDSVIGLKHLHAIHLNDSLMPFGSHKDRHATIGEGTIGIDAITRIINHPVLKNLPFCLETPNELPGHAEEIALLKSLYRD</sequence>
<evidence type="ECO:0000256" key="1">
    <source>
        <dbReference type="ARBA" id="ARBA00005340"/>
    </source>
</evidence>
<dbReference type="Proteomes" id="UP000005089">
    <property type="component" value="Unassembled WGS sequence"/>
</dbReference>
<dbReference type="HAMAP" id="MF_00152">
    <property type="entry name" value="Nfo"/>
    <property type="match status" value="1"/>
</dbReference>
<dbReference type="HOGENOM" id="CLU_025885_4_1_4"/>
<dbReference type="GO" id="GO:0006284">
    <property type="term" value="P:base-excision repair"/>
    <property type="evidence" value="ECO:0007669"/>
    <property type="project" value="TreeGrafter"/>
</dbReference>
<evidence type="ECO:0000256" key="9">
    <source>
        <dbReference type="HAMAP-Rule" id="MF_00152"/>
    </source>
</evidence>
<dbReference type="CDD" id="cd00019">
    <property type="entry name" value="AP2Ec"/>
    <property type="match status" value="1"/>
</dbReference>
<name>C3X9J3_OXAFO</name>
<dbReference type="GO" id="GO:0008270">
    <property type="term" value="F:zinc ion binding"/>
    <property type="evidence" value="ECO:0007669"/>
    <property type="project" value="UniProtKB-UniRule"/>
</dbReference>